<comment type="catalytic activity">
    <reaction evidence="7">
        <text>(6S)-NADHX + ATP = ADP + phosphate + NADH + H(+)</text>
        <dbReference type="Rhea" id="RHEA:19017"/>
        <dbReference type="ChEBI" id="CHEBI:15378"/>
        <dbReference type="ChEBI" id="CHEBI:30616"/>
        <dbReference type="ChEBI" id="CHEBI:43474"/>
        <dbReference type="ChEBI" id="CHEBI:57945"/>
        <dbReference type="ChEBI" id="CHEBI:64074"/>
        <dbReference type="ChEBI" id="CHEBI:456216"/>
        <dbReference type="EC" id="4.2.1.93"/>
    </reaction>
</comment>
<keyword evidence="7" id="KW-0597">Phosphoprotein</keyword>
<name>A0AA88YDI4_PINIB</name>
<comment type="catalytic activity">
    <reaction evidence="6 7">
        <text>(6S)-NADPHX + ATP = ADP + phosphate + NADPH + H(+)</text>
        <dbReference type="Rhea" id="RHEA:32231"/>
        <dbReference type="ChEBI" id="CHEBI:15378"/>
        <dbReference type="ChEBI" id="CHEBI:30616"/>
        <dbReference type="ChEBI" id="CHEBI:43474"/>
        <dbReference type="ChEBI" id="CHEBI:57783"/>
        <dbReference type="ChEBI" id="CHEBI:64076"/>
        <dbReference type="ChEBI" id="CHEBI:456216"/>
        <dbReference type="EC" id="4.2.1.93"/>
    </reaction>
</comment>
<dbReference type="GO" id="GO:0005524">
    <property type="term" value="F:ATP binding"/>
    <property type="evidence" value="ECO:0007669"/>
    <property type="project" value="UniProtKB-KW"/>
</dbReference>
<keyword evidence="3" id="KW-0521">NADP</keyword>
<dbReference type="GO" id="GO:0046496">
    <property type="term" value="P:nicotinamide nucleotide metabolic process"/>
    <property type="evidence" value="ECO:0007669"/>
    <property type="project" value="UniProtKB-UniRule"/>
</dbReference>
<sequence length="242" mass="26269">MSASHASYIKPGIVLDMVKSIIPELTTDLHKGMMGRVVVVGGCKEYTGAPYYAAISSLKLGADLSHVFCTEASAPVIKSYSPELIVHPILDHSDVETEADQWLARMHAVVVGPGLGRDKTILEHAKDGLHLVTEFPDVVRGYKKAILTPNVVEFSRLYNKLFNEQPDRSEPIVCLTKVCRELGNVTIVQKGEVDIISDGENVLVCSNEGSPRRCGGQGDLLSGTMGTFTHWAHTAQSKGIDK</sequence>
<dbReference type="Proteomes" id="UP001186944">
    <property type="component" value="Unassembled WGS sequence"/>
</dbReference>
<keyword evidence="1 7" id="KW-0547">Nucleotide-binding</keyword>
<comment type="similarity">
    <text evidence="7">Belongs to the NnrD/CARKD family.</text>
</comment>
<protein>
    <recommendedName>
        <fullName evidence="7">ATP-dependent (S)-NAD(P)H-hydrate dehydratase</fullName>
        <ecNumber evidence="7">4.2.1.93</ecNumber>
    </recommendedName>
    <alternativeName>
        <fullName evidence="7">ATP-dependent NAD(P)HX dehydratase</fullName>
    </alternativeName>
</protein>
<feature type="binding site" evidence="7">
    <location>
        <position position="219"/>
    </location>
    <ligand>
        <name>(6S)-NADPHX</name>
        <dbReference type="ChEBI" id="CHEBI:64076"/>
    </ligand>
</feature>
<feature type="binding site" evidence="7">
    <location>
        <begin position="209"/>
        <end position="218"/>
    </location>
    <ligand>
        <name>ATP</name>
        <dbReference type="ChEBI" id="CHEBI:30616"/>
    </ligand>
</feature>
<comment type="function">
    <text evidence="7">Catalyzes the dehydration of the S-form of NAD(P)HX at the expense of ATP, which is converted to ADP. Together with NAD(P)HX epimerase, which catalyzes the epimerization of the S- and R-forms, the enzyme allows the repair of both epimers of NAD(P)HX, a damaged form of NAD(P)H that is a result of enzymatic or heat-dependent hydration.</text>
</comment>
<keyword evidence="10" id="KW-1185">Reference proteome</keyword>
<feature type="binding site" evidence="7">
    <location>
        <position position="114"/>
    </location>
    <ligand>
        <name>(6S)-NADPHX</name>
        <dbReference type="ChEBI" id="CHEBI:64076"/>
    </ligand>
</feature>
<evidence type="ECO:0000256" key="4">
    <source>
        <dbReference type="ARBA" id="ARBA00023027"/>
    </source>
</evidence>
<dbReference type="HAMAP" id="MF_01965">
    <property type="entry name" value="NADHX_dehydratase"/>
    <property type="match status" value="1"/>
</dbReference>
<accession>A0AA88YDI4</accession>
<evidence type="ECO:0000256" key="1">
    <source>
        <dbReference type="ARBA" id="ARBA00022741"/>
    </source>
</evidence>
<dbReference type="GO" id="GO:0110051">
    <property type="term" value="P:metabolite repair"/>
    <property type="evidence" value="ECO:0007669"/>
    <property type="project" value="TreeGrafter"/>
</dbReference>
<evidence type="ECO:0000313" key="10">
    <source>
        <dbReference type="Proteomes" id="UP001186944"/>
    </source>
</evidence>
<keyword evidence="4 7" id="KW-0520">NAD</keyword>
<comment type="caution">
    <text evidence="9">The sequence shown here is derived from an EMBL/GenBank/DDBJ whole genome shotgun (WGS) entry which is preliminary data.</text>
</comment>
<evidence type="ECO:0000313" key="9">
    <source>
        <dbReference type="EMBL" id="KAK3099405.1"/>
    </source>
</evidence>
<dbReference type="AlphaFoldDB" id="A0AA88YDI4"/>
<dbReference type="PANTHER" id="PTHR12592:SF0">
    <property type="entry name" value="ATP-DEPENDENT (S)-NAD(P)H-HYDRATE DEHYDRATASE"/>
    <property type="match status" value="1"/>
</dbReference>
<dbReference type="InterPro" id="IPR000631">
    <property type="entry name" value="CARKD"/>
</dbReference>
<evidence type="ECO:0000256" key="5">
    <source>
        <dbReference type="ARBA" id="ARBA00023239"/>
    </source>
</evidence>
<evidence type="ECO:0000259" key="8">
    <source>
        <dbReference type="PROSITE" id="PS51383"/>
    </source>
</evidence>
<evidence type="ECO:0000256" key="2">
    <source>
        <dbReference type="ARBA" id="ARBA00022840"/>
    </source>
</evidence>
<dbReference type="Gene3D" id="3.40.1190.20">
    <property type="match status" value="1"/>
</dbReference>
<dbReference type="InterPro" id="IPR017953">
    <property type="entry name" value="Carbohydrate_kinase_pred_CS"/>
</dbReference>
<keyword evidence="5 7" id="KW-0456">Lyase</keyword>
<dbReference type="NCBIfam" id="TIGR00196">
    <property type="entry name" value="yjeF_cterm"/>
    <property type="match status" value="1"/>
</dbReference>
<dbReference type="PANTHER" id="PTHR12592">
    <property type="entry name" value="ATP-DEPENDENT (S)-NAD(P)H-HYDRATE DEHYDRATASE FAMILY MEMBER"/>
    <property type="match status" value="1"/>
</dbReference>
<keyword evidence="2 7" id="KW-0067">ATP-binding</keyword>
<dbReference type="EC" id="4.2.1.93" evidence="7"/>
<feature type="binding site" evidence="7">
    <location>
        <begin position="190"/>
        <end position="194"/>
    </location>
    <ligand>
        <name>ATP</name>
        <dbReference type="ChEBI" id="CHEBI:30616"/>
    </ligand>
</feature>
<dbReference type="CDD" id="cd01171">
    <property type="entry name" value="YXKO-related"/>
    <property type="match status" value="1"/>
</dbReference>
<dbReference type="SUPFAM" id="SSF53613">
    <property type="entry name" value="Ribokinase-like"/>
    <property type="match status" value="1"/>
</dbReference>
<proteinExistence type="inferred from homology"/>
<organism evidence="9 10">
    <name type="scientific">Pinctada imbricata</name>
    <name type="common">Atlantic pearl-oyster</name>
    <name type="synonym">Pinctada martensii</name>
    <dbReference type="NCBI Taxonomy" id="66713"/>
    <lineage>
        <taxon>Eukaryota</taxon>
        <taxon>Metazoa</taxon>
        <taxon>Spiralia</taxon>
        <taxon>Lophotrochozoa</taxon>
        <taxon>Mollusca</taxon>
        <taxon>Bivalvia</taxon>
        <taxon>Autobranchia</taxon>
        <taxon>Pteriomorphia</taxon>
        <taxon>Pterioida</taxon>
        <taxon>Pterioidea</taxon>
        <taxon>Pteriidae</taxon>
        <taxon>Pinctada</taxon>
    </lineage>
</organism>
<reference evidence="9" key="1">
    <citation type="submission" date="2019-08" db="EMBL/GenBank/DDBJ databases">
        <title>The improved chromosome-level genome for the pearl oyster Pinctada fucata martensii using PacBio sequencing and Hi-C.</title>
        <authorList>
            <person name="Zheng Z."/>
        </authorList>
    </citation>
    <scope>NUCLEOTIDE SEQUENCE</scope>
    <source>
        <strain evidence="9">ZZ-2019</strain>
        <tissue evidence="9">Adductor muscle</tissue>
    </source>
</reference>
<comment type="cofactor">
    <cofactor evidence="7">
        <name>Mg(2+)</name>
        <dbReference type="ChEBI" id="CHEBI:18420"/>
    </cofactor>
</comment>
<feature type="binding site" evidence="7">
    <location>
        <begin position="150"/>
        <end position="156"/>
    </location>
    <ligand>
        <name>(6S)-NADPHX</name>
        <dbReference type="ChEBI" id="CHEBI:64076"/>
    </ligand>
</feature>
<dbReference type="EMBL" id="VSWD01000006">
    <property type="protein sequence ID" value="KAK3099405.1"/>
    <property type="molecule type" value="Genomic_DNA"/>
</dbReference>
<dbReference type="PROSITE" id="PS01049">
    <property type="entry name" value="YJEF_C_1"/>
    <property type="match status" value="1"/>
</dbReference>
<evidence type="ECO:0000256" key="7">
    <source>
        <dbReference type="HAMAP-Rule" id="MF_03157"/>
    </source>
</evidence>
<gene>
    <name evidence="9" type="ORF">FSP39_003890</name>
</gene>
<evidence type="ECO:0000256" key="6">
    <source>
        <dbReference type="ARBA" id="ARBA00047472"/>
    </source>
</evidence>
<dbReference type="Pfam" id="PF01256">
    <property type="entry name" value="Carb_kinase"/>
    <property type="match status" value="1"/>
</dbReference>
<feature type="domain" description="YjeF C-terminal" evidence="8">
    <location>
        <begin position="14"/>
        <end position="242"/>
    </location>
</feature>
<dbReference type="GO" id="GO:0047453">
    <property type="term" value="F:ATP-dependent NAD(P)H-hydrate dehydratase activity"/>
    <property type="evidence" value="ECO:0007669"/>
    <property type="project" value="UniProtKB-UniRule"/>
</dbReference>
<dbReference type="InterPro" id="IPR029056">
    <property type="entry name" value="Ribokinase-like"/>
</dbReference>
<dbReference type="PROSITE" id="PS51383">
    <property type="entry name" value="YJEF_C_3"/>
    <property type="match status" value="1"/>
</dbReference>
<evidence type="ECO:0000256" key="3">
    <source>
        <dbReference type="ARBA" id="ARBA00022857"/>
    </source>
</evidence>